<evidence type="ECO:0000313" key="1">
    <source>
        <dbReference type="EMBL" id="GMH17150.1"/>
    </source>
</evidence>
<evidence type="ECO:0000313" key="2">
    <source>
        <dbReference type="Proteomes" id="UP001279734"/>
    </source>
</evidence>
<organism evidence="1 2">
    <name type="scientific">Nepenthes gracilis</name>
    <name type="common">Slender pitcher plant</name>
    <dbReference type="NCBI Taxonomy" id="150966"/>
    <lineage>
        <taxon>Eukaryota</taxon>
        <taxon>Viridiplantae</taxon>
        <taxon>Streptophyta</taxon>
        <taxon>Embryophyta</taxon>
        <taxon>Tracheophyta</taxon>
        <taxon>Spermatophyta</taxon>
        <taxon>Magnoliopsida</taxon>
        <taxon>eudicotyledons</taxon>
        <taxon>Gunneridae</taxon>
        <taxon>Pentapetalae</taxon>
        <taxon>Caryophyllales</taxon>
        <taxon>Nepenthaceae</taxon>
        <taxon>Nepenthes</taxon>
    </lineage>
</organism>
<dbReference type="Proteomes" id="UP001279734">
    <property type="component" value="Unassembled WGS sequence"/>
</dbReference>
<protein>
    <submittedName>
        <fullName evidence="1">Uncharacterized protein</fullName>
    </submittedName>
</protein>
<gene>
    <name evidence="1" type="ORF">Nepgr_018991</name>
</gene>
<comment type="caution">
    <text evidence="1">The sequence shown here is derived from an EMBL/GenBank/DDBJ whole genome shotgun (WGS) entry which is preliminary data.</text>
</comment>
<keyword evidence="2" id="KW-1185">Reference proteome</keyword>
<proteinExistence type="predicted"/>
<sequence length="79" mass="9109">MRKTTAILTNVGALRNSETFLGFIDSVLSQIVTDFGSEIVEQATEMRQRGCKMGPYDYFYTSNWQFRHGWSHLLAQSRD</sequence>
<reference evidence="1" key="1">
    <citation type="submission" date="2023-05" db="EMBL/GenBank/DDBJ databases">
        <title>Nepenthes gracilis genome sequencing.</title>
        <authorList>
            <person name="Fukushima K."/>
        </authorList>
    </citation>
    <scope>NUCLEOTIDE SEQUENCE</scope>
    <source>
        <strain evidence="1">SING2019-196</strain>
    </source>
</reference>
<accession>A0AAD3SSL8</accession>
<name>A0AAD3SSL8_NEPGR</name>
<dbReference type="AlphaFoldDB" id="A0AAD3SSL8"/>
<dbReference type="EMBL" id="BSYO01000017">
    <property type="protein sequence ID" value="GMH17150.1"/>
    <property type="molecule type" value="Genomic_DNA"/>
</dbReference>